<dbReference type="AlphaFoldDB" id="A0A017H2U4"/>
<dbReference type="OrthoDB" id="90057at2"/>
<evidence type="ECO:0000313" key="1">
    <source>
        <dbReference type="EMBL" id="KID49751.1"/>
    </source>
</evidence>
<dbReference type="RefSeq" id="WP_039121345.1">
    <property type="nucleotide sequence ID" value="NZ_AOJP01000010.1"/>
</dbReference>
<dbReference type="PATRIC" id="fig|1226633.4.peg.591"/>
<protein>
    <submittedName>
        <fullName evidence="1">Uncharacterized protein</fullName>
    </submittedName>
</protein>
<dbReference type="EMBL" id="AUZI01000011">
    <property type="protein sequence ID" value="KID49751.1"/>
    <property type="molecule type" value="Genomic_DNA"/>
</dbReference>
<reference evidence="1 2" key="1">
    <citation type="submission" date="2013-08" db="EMBL/GenBank/DDBJ databases">
        <title>An opportunistic ruminal bacterium that causes liver abscesses in cattle.</title>
        <authorList>
            <person name="Benahmed F.H."/>
            <person name="Rasmussen M."/>
            <person name="Harbottle H."/>
            <person name="Soppet D."/>
            <person name="Nagaraja T.G."/>
            <person name="Davidson M."/>
        </authorList>
    </citation>
    <scope>NUCLEOTIDE SEQUENCE [LARGE SCALE GENOMIC DNA]</scope>
    <source>
        <strain evidence="1 2">B35</strain>
    </source>
</reference>
<name>A0A017H2U4_9FUSO</name>
<dbReference type="PROSITE" id="PS51257">
    <property type="entry name" value="PROKAR_LIPOPROTEIN"/>
    <property type="match status" value="1"/>
</dbReference>
<sequence length="199" mass="22869">MKKVIFLGLAVLLGAFFVACGTMNTRFRPYVEAKQEVPNLNAIVTRADRSGIYLALKNESKQEMEIIWRDSKLGGDEVTHGTHLNLNDQTAERKNTVIKPGEVYQTVLHRKQDIYYLDPVLYQPGGLKIRPLQYPTKLEMKVKTGEGVSMLELEIQQEESLYQKDVDARTRTKHLIPEMTKEILPLREDKKVIKRVNQS</sequence>
<gene>
    <name evidence="1" type="ORF">C095_02960</name>
</gene>
<dbReference type="Proteomes" id="UP000031184">
    <property type="component" value="Unassembled WGS sequence"/>
</dbReference>
<evidence type="ECO:0000313" key="2">
    <source>
        <dbReference type="Proteomes" id="UP000031184"/>
    </source>
</evidence>
<accession>A0A017H2U4</accession>
<organism evidence="1 2">
    <name type="scientific">Fusobacterium necrophorum subsp. funduliforme B35</name>
    <dbReference type="NCBI Taxonomy" id="1226633"/>
    <lineage>
        <taxon>Bacteria</taxon>
        <taxon>Fusobacteriati</taxon>
        <taxon>Fusobacteriota</taxon>
        <taxon>Fusobacteriia</taxon>
        <taxon>Fusobacteriales</taxon>
        <taxon>Fusobacteriaceae</taxon>
        <taxon>Fusobacterium</taxon>
    </lineage>
</organism>
<proteinExistence type="predicted"/>
<comment type="caution">
    <text evidence="1">The sequence shown here is derived from an EMBL/GenBank/DDBJ whole genome shotgun (WGS) entry which is preliminary data.</text>
</comment>